<name>A0ABV0G9K2_9BURK</name>
<dbReference type="PANTHER" id="PTHR24260">
    <property type="match status" value="1"/>
</dbReference>
<dbReference type="PROSITE" id="PS00134">
    <property type="entry name" value="TRYPSIN_HIS"/>
    <property type="match status" value="1"/>
</dbReference>
<dbReference type="InterPro" id="IPR018114">
    <property type="entry name" value="TRYPSIN_HIS"/>
</dbReference>
<protein>
    <submittedName>
        <fullName evidence="3">Trypsin-like serine protease</fullName>
        <ecNumber evidence="3">3.4.21.-</ecNumber>
    </submittedName>
</protein>
<keyword evidence="3" id="KW-0378">Hydrolase</keyword>
<dbReference type="InterPro" id="IPR051333">
    <property type="entry name" value="CLIP_Serine_Protease"/>
</dbReference>
<keyword evidence="4" id="KW-1185">Reference proteome</keyword>
<dbReference type="GO" id="GO:0016787">
    <property type="term" value="F:hydrolase activity"/>
    <property type="evidence" value="ECO:0007669"/>
    <property type="project" value="UniProtKB-KW"/>
</dbReference>
<sequence length="363" mass="37904">MKVLSSLALALLSAGALSSAQASTAITNFGKDLVPFTGNTSAPADWRFLPGQSFNGVAGALDGVAMLSFQTKDGNSYACSGSLLAGGQYVLTAAHCADDFVKMKVDFGWAGGASTVSRSVAVGNAIVHSGWTGDLDTGADIALLRLDEAVTTIKGYKLSNTLDIGKDILVAGYGTTQKADVNSPTNWNDWMYGHYAWNKIDVDSKTFNKAVGDAIPGWYDPDYYKFGMTYMSDFDSGSEGNNTLQILADAVGTSLWSSDTGHGTDEGLIAGGDSGGGDFVWDGTQFLLTGVHSWGWQACQSFGLSCDAAKKNGSSYGDLSGSTAVYSHLAWINAQMGIPEPGSAALALLALFGLGAVRRRPRA</sequence>
<dbReference type="EMBL" id="JBDPZC010000001">
    <property type="protein sequence ID" value="MEO3711731.1"/>
    <property type="molecule type" value="Genomic_DNA"/>
</dbReference>
<dbReference type="SMART" id="SM00020">
    <property type="entry name" value="Tryp_SPc"/>
    <property type="match status" value="1"/>
</dbReference>
<dbReference type="InterPro" id="IPR009003">
    <property type="entry name" value="Peptidase_S1_PA"/>
</dbReference>
<dbReference type="PROSITE" id="PS50240">
    <property type="entry name" value="TRYPSIN_DOM"/>
    <property type="match status" value="1"/>
</dbReference>
<dbReference type="PANTHER" id="PTHR24260:SF136">
    <property type="entry name" value="GH08193P-RELATED"/>
    <property type="match status" value="1"/>
</dbReference>
<dbReference type="RefSeq" id="WP_347605880.1">
    <property type="nucleotide sequence ID" value="NZ_JBDPZC010000001.1"/>
</dbReference>
<evidence type="ECO:0000313" key="3">
    <source>
        <dbReference type="EMBL" id="MEO3711731.1"/>
    </source>
</evidence>
<dbReference type="SUPFAM" id="SSF50494">
    <property type="entry name" value="Trypsin-like serine proteases"/>
    <property type="match status" value="1"/>
</dbReference>
<feature type="signal peptide" evidence="1">
    <location>
        <begin position="1"/>
        <end position="22"/>
    </location>
</feature>
<keyword evidence="1" id="KW-0732">Signal</keyword>
<dbReference type="InterPro" id="IPR001254">
    <property type="entry name" value="Trypsin_dom"/>
</dbReference>
<reference evidence="3 4" key="1">
    <citation type="submission" date="2024-05" db="EMBL/GenBank/DDBJ databases">
        <title>Roseateles sp. 2.12 16S ribosomal RNA gene Genome sequencing and assembly.</title>
        <authorList>
            <person name="Woo H."/>
        </authorList>
    </citation>
    <scope>NUCLEOTIDE SEQUENCE [LARGE SCALE GENOMIC DNA]</scope>
    <source>
        <strain evidence="3 4">2.12</strain>
    </source>
</reference>
<dbReference type="InterPro" id="IPR043504">
    <property type="entry name" value="Peptidase_S1_PA_chymotrypsin"/>
</dbReference>
<comment type="caution">
    <text evidence="3">The sequence shown here is derived from an EMBL/GenBank/DDBJ whole genome shotgun (WGS) entry which is preliminary data.</text>
</comment>
<gene>
    <name evidence="3" type="ORF">ABDJ40_03015</name>
</gene>
<evidence type="ECO:0000313" key="4">
    <source>
        <dbReference type="Proteomes" id="UP001462640"/>
    </source>
</evidence>
<dbReference type="EC" id="3.4.21.-" evidence="3"/>
<organism evidence="3 4">
    <name type="scientific">Roseateles flavus</name>
    <dbReference type="NCBI Taxonomy" id="3149041"/>
    <lineage>
        <taxon>Bacteria</taxon>
        <taxon>Pseudomonadati</taxon>
        <taxon>Pseudomonadota</taxon>
        <taxon>Betaproteobacteria</taxon>
        <taxon>Burkholderiales</taxon>
        <taxon>Sphaerotilaceae</taxon>
        <taxon>Roseateles</taxon>
    </lineage>
</organism>
<proteinExistence type="predicted"/>
<dbReference type="Proteomes" id="UP001462640">
    <property type="component" value="Unassembled WGS sequence"/>
</dbReference>
<dbReference type="Gene3D" id="2.40.10.10">
    <property type="entry name" value="Trypsin-like serine proteases"/>
    <property type="match status" value="1"/>
</dbReference>
<feature type="domain" description="Peptidase S1" evidence="2">
    <location>
        <begin position="48"/>
        <end position="337"/>
    </location>
</feature>
<dbReference type="Pfam" id="PF00089">
    <property type="entry name" value="Trypsin"/>
    <property type="match status" value="1"/>
</dbReference>
<evidence type="ECO:0000256" key="1">
    <source>
        <dbReference type="SAM" id="SignalP"/>
    </source>
</evidence>
<evidence type="ECO:0000259" key="2">
    <source>
        <dbReference type="PROSITE" id="PS50240"/>
    </source>
</evidence>
<feature type="chain" id="PRO_5045059319" evidence="1">
    <location>
        <begin position="23"/>
        <end position="363"/>
    </location>
</feature>
<accession>A0ABV0G9K2</accession>